<name>A0ABX6Q443_PAEBA</name>
<dbReference type="Proteomes" id="UP000509327">
    <property type="component" value="Chromosome"/>
</dbReference>
<reference evidence="2 3" key="1">
    <citation type="submission" date="2020-06" db="EMBL/GenBank/DDBJ databases">
        <title>Complete genome of Paenibacillus barcinonensis KACC11450.</title>
        <authorList>
            <person name="Kim M."/>
            <person name="Park Y.-J."/>
            <person name="Shin J.-H."/>
        </authorList>
    </citation>
    <scope>NUCLEOTIDE SEQUENCE [LARGE SCALE GENOMIC DNA]</scope>
    <source>
        <strain evidence="2 3">KACC11450</strain>
    </source>
</reference>
<dbReference type="RefSeq" id="WP_174812161.1">
    <property type="nucleotide sequence ID" value="NZ_CP054614.1"/>
</dbReference>
<keyword evidence="1" id="KW-1133">Transmembrane helix</keyword>
<organism evidence="2 3">
    <name type="scientific">Paenibacillus barcinonensis</name>
    <dbReference type="NCBI Taxonomy" id="198119"/>
    <lineage>
        <taxon>Bacteria</taxon>
        <taxon>Bacillati</taxon>
        <taxon>Bacillota</taxon>
        <taxon>Bacilli</taxon>
        <taxon>Bacillales</taxon>
        <taxon>Paenibacillaceae</taxon>
        <taxon>Paenibacillus</taxon>
    </lineage>
</organism>
<evidence type="ECO:0000313" key="2">
    <source>
        <dbReference type="EMBL" id="QKS56943.1"/>
    </source>
</evidence>
<accession>A0ABX6Q443</accession>
<evidence type="ECO:0000256" key="1">
    <source>
        <dbReference type="SAM" id="Phobius"/>
    </source>
</evidence>
<sequence>MMIGVIYAALITNETAIIYINKILPSTDGADLHQYLPVMLPAFIYSYAVQRKRIIWLENLSFSCIQALIAVMSFAACLVTAMLIM</sequence>
<gene>
    <name evidence="2" type="ORF">HUB98_11785</name>
</gene>
<dbReference type="EMBL" id="CP054614">
    <property type="protein sequence ID" value="QKS56943.1"/>
    <property type="molecule type" value="Genomic_DNA"/>
</dbReference>
<keyword evidence="3" id="KW-1185">Reference proteome</keyword>
<keyword evidence="1" id="KW-0812">Transmembrane</keyword>
<feature type="transmembrane region" description="Helical" evidence="1">
    <location>
        <begin position="32"/>
        <end position="48"/>
    </location>
</feature>
<feature type="transmembrane region" description="Helical" evidence="1">
    <location>
        <begin position="60"/>
        <end position="84"/>
    </location>
</feature>
<keyword evidence="1" id="KW-0472">Membrane</keyword>
<evidence type="ECO:0000313" key="3">
    <source>
        <dbReference type="Proteomes" id="UP000509327"/>
    </source>
</evidence>
<protein>
    <submittedName>
        <fullName evidence="2">Uncharacterized protein</fullName>
    </submittedName>
</protein>
<proteinExistence type="predicted"/>